<dbReference type="RefSeq" id="WP_185066488.1">
    <property type="nucleotide sequence ID" value="NZ_BAABJP010000007.1"/>
</dbReference>
<proteinExistence type="predicted"/>
<dbReference type="SUPFAM" id="SSF47598">
    <property type="entry name" value="Ribbon-helix-helix"/>
    <property type="match status" value="1"/>
</dbReference>
<comment type="caution">
    <text evidence="1">The sequence shown here is derived from an EMBL/GenBank/DDBJ whole genome shotgun (WGS) entry which is preliminary data.</text>
</comment>
<organism evidence="1 2">
    <name type="scientific">Pseudonocardia eucalypti</name>
    <dbReference type="NCBI Taxonomy" id="648755"/>
    <lineage>
        <taxon>Bacteria</taxon>
        <taxon>Bacillati</taxon>
        <taxon>Actinomycetota</taxon>
        <taxon>Actinomycetes</taxon>
        <taxon>Pseudonocardiales</taxon>
        <taxon>Pseudonocardiaceae</taxon>
        <taxon>Pseudonocardia</taxon>
    </lineage>
</organism>
<dbReference type="EMBL" id="BAABJP010000007">
    <property type="protein sequence ID" value="GAA5152321.1"/>
    <property type="molecule type" value="Genomic_DNA"/>
</dbReference>
<protein>
    <submittedName>
        <fullName evidence="1">Antitoxin VapB29</fullName>
    </submittedName>
</protein>
<keyword evidence="2" id="KW-1185">Reference proteome</keyword>
<gene>
    <name evidence="1" type="ORF">GCM10023321_20800</name>
</gene>
<accession>A0ABP9PUC8</accession>
<dbReference type="Proteomes" id="UP001428817">
    <property type="component" value="Unassembled WGS sequence"/>
</dbReference>
<name>A0ABP9PUC8_9PSEU</name>
<evidence type="ECO:0000313" key="2">
    <source>
        <dbReference type="Proteomes" id="UP001428817"/>
    </source>
</evidence>
<dbReference type="InterPro" id="IPR010985">
    <property type="entry name" value="Ribbon_hlx_hlx"/>
</dbReference>
<reference evidence="2" key="1">
    <citation type="journal article" date="2019" name="Int. J. Syst. Evol. Microbiol.">
        <title>The Global Catalogue of Microorganisms (GCM) 10K type strain sequencing project: providing services to taxonomists for standard genome sequencing and annotation.</title>
        <authorList>
            <consortium name="The Broad Institute Genomics Platform"/>
            <consortium name="The Broad Institute Genome Sequencing Center for Infectious Disease"/>
            <person name="Wu L."/>
            <person name="Ma J."/>
        </authorList>
    </citation>
    <scope>NUCLEOTIDE SEQUENCE [LARGE SCALE GENOMIC DNA]</scope>
    <source>
        <strain evidence="2">JCM 18303</strain>
    </source>
</reference>
<evidence type="ECO:0000313" key="1">
    <source>
        <dbReference type="EMBL" id="GAA5152321.1"/>
    </source>
</evidence>
<sequence>MRTTVDLPDDLHQQALSIARDTSRTLSETIADLMRRGLNQRPAGQITVSPATGWPVISVGRVITTEDVRSLDDDE</sequence>